<dbReference type="PROSITE" id="PS50026">
    <property type="entry name" value="EGF_3"/>
    <property type="match status" value="1"/>
</dbReference>
<proteinExistence type="inferred from homology"/>
<feature type="domain" description="EGF-like" evidence="3">
    <location>
        <begin position="110"/>
        <end position="150"/>
    </location>
</feature>
<comment type="caution">
    <text evidence="2">Lacks conserved residue(s) required for the propagation of feature annotation.</text>
</comment>
<accession>A0A6P8IYZ5</accession>
<evidence type="ECO:0000256" key="2">
    <source>
        <dbReference type="PROSITE-ProRule" id="PRU00076"/>
    </source>
</evidence>
<dbReference type="SUPFAM" id="SSF57196">
    <property type="entry name" value="EGF/Laminin"/>
    <property type="match status" value="1"/>
</dbReference>
<dbReference type="Pfam" id="PF00024">
    <property type="entry name" value="PAN_1"/>
    <property type="match status" value="1"/>
</dbReference>
<feature type="disulfide bond" evidence="2">
    <location>
        <begin position="121"/>
        <end position="138"/>
    </location>
</feature>
<name>A0A6P8IYZ5_ACTTE</name>
<organism evidence="4 5">
    <name type="scientific">Actinia tenebrosa</name>
    <name type="common">Australian red waratah sea anemone</name>
    <dbReference type="NCBI Taxonomy" id="6105"/>
    <lineage>
        <taxon>Eukaryota</taxon>
        <taxon>Metazoa</taxon>
        <taxon>Cnidaria</taxon>
        <taxon>Anthozoa</taxon>
        <taxon>Hexacorallia</taxon>
        <taxon>Actiniaria</taxon>
        <taxon>Actiniidae</taxon>
        <taxon>Actinia</taxon>
    </lineage>
</organism>
<keyword evidence="2" id="KW-1015">Disulfide bond</keyword>
<keyword evidence="2" id="KW-0245">EGF-like domain</keyword>
<dbReference type="OrthoDB" id="5976912at2759"/>
<sequence length="154" mass="17421">MKPALTFSLVFLAYWFEPTIQILTRRRFLKEAKFVVDYLHQLSIIPLRIHNVSNSFHCAFKCIELDECLSFNLGTSPYGGSKECQLLSFDKCDSTQHLKASKNFDYYSASLGVVQGNNKPCKNGGQIQPFYWTGTYKCACPTGTQGMHCGKNNI</sequence>
<gene>
    <name evidence="5" type="primary">LOC116306465</name>
</gene>
<evidence type="ECO:0000256" key="1">
    <source>
        <dbReference type="ARBA" id="ARBA00006373"/>
    </source>
</evidence>
<dbReference type="PROSITE" id="PS00022">
    <property type="entry name" value="EGF_1"/>
    <property type="match status" value="1"/>
</dbReference>
<reference evidence="5" key="1">
    <citation type="submission" date="2025-08" db="UniProtKB">
        <authorList>
            <consortium name="RefSeq"/>
        </authorList>
    </citation>
    <scope>IDENTIFICATION</scope>
    <source>
        <tissue evidence="5">Tentacle</tissue>
    </source>
</reference>
<dbReference type="GeneID" id="116306465"/>
<evidence type="ECO:0000313" key="5">
    <source>
        <dbReference type="RefSeq" id="XP_031572394.1"/>
    </source>
</evidence>
<keyword evidence="4" id="KW-1185">Reference proteome</keyword>
<feature type="disulfide bond" evidence="2">
    <location>
        <begin position="140"/>
        <end position="149"/>
    </location>
</feature>
<dbReference type="InParanoid" id="A0A6P8IYZ5"/>
<dbReference type="Proteomes" id="UP000515163">
    <property type="component" value="Unplaced"/>
</dbReference>
<dbReference type="AlphaFoldDB" id="A0A6P8IYZ5"/>
<dbReference type="RefSeq" id="XP_031572394.1">
    <property type="nucleotide sequence ID" value="XM_031716534.1"/>
</dbReference>
<dbReference type="SUPFAM" id="SSF57414">
    <property type="entry name" value="Hairpin loop containing domain-like"/>
    <property type="match status" value="1"/>
</dbReference>
<dbReference type="Gene3D" id="3.50.4.10">
    <property type="entry name" value="Hepatocyte Growth Factor"/>
    <property type="match status" value="1"/>
</dbReference>
<dbReference type="InterPro" id="IPR000742">
    <property type="entry name" value="EGF"/>
</dbReference>
<evidence type="ECO:0000313" key="4">
    <source>
        <dbReference type="Proteomes" id="UP000515163"/>
    </source>
</evidence>
<evidence type="ECO:0000259" key="3">
    <source>
        <dbReference type="PROSITE" id="PS50026"/>
    </source>
</evidence>
<protein>
    <submittedName>
        <fullName evidence="5">Uncharacterized protein LOC116306465</fullName>
    </submittedName>
</protein>
<dbReference type="Gene3D" id="2.10.25.10">
    <property type="entry name" value="Laminin"/>
    <property type="match status" value="1"/>
</dbReference>
<dbReference type="InterPro" id="IPR003609">
    <property type="entry name" value="Pan_app"/>
</dbReference>
<dbReference type="KEGG" id="aten:116306465"/>
<comment type="similarity">
    <text evidence="1">Belongs to the EGF domain peptide family.</text>
</comment>